<reference evidence="4" key="1">
    <citation type="journal article" date="2019" name="Int. J. Syst. Evol. Microbiol.">
        <title>The Global Catalogue of Microorganisms (GCM) 10K type strain sequencing project: providing services to taxonomists for standard genome sequencing and annotation.</title>
        <authorList>
            <consortium name="The Broad Institute Genomics Platform"/>
            <consortium name="The Broad Institute Genome Sequencing Center for Infectious Disease"/>
            <person name="Wu L."/>
            <person name="Ma J."/>
        </authorList>
    </citation>
    <scope>NUCLEOTIDE SEQUENCE [LARGE SCALE GENOMIC DNA]</scope>
    <source>
        <strain evidence="4">JCM 16904</strain>
    </source>
</reference>
<dbReference type="Proteomes" id="UP001500902">
    <property type="component" value="Unassembled WGS sequence"/>
</dbReference>
<feature type="signal peptide" evidence="2">
    <location>
        <begin position="1"/>
        <end position="23"/>
    </location>
</feature>
<organism evidence="3 4">
    <name type="scientific">Nonomuraea antimicrobica</name>
    <dbReference type="NCBI Taxonomy" id="561173"/>
    <lineage>
        <taxon>Bacteria</taxon>
        <taxon>Bacillati</taxon>
        <taxon>Actinomycetota</taxon>
        <taxon>Actinomycetes</taxon>
        <taxon>Streptosporangiales</taxon>
        <taxon>Streptosporangiaceae</taxon>
        <taxon>Nonomuraea</taxon>
    </lineage>
</organism>
<comment type="caution">
    <text evidence="3">The sequence shown here is derived from an EMBL/GenBank/DDBJ whole genome shotgun (WGS) entry which is preliminary data.</text>
</comment>
<evidence type="ECO:0000256" key="1">
    <source>
        <dbReference type="SAM" id="MobiDB-lite"/>
    </source>
</evidence>
<protein>
    <submittedName>
        <fullName evidence="3">Uncharacterized protein</fullName>
    </submittedName>
</protein>
<keyword evidence="2" id="KW-0732">Signal</keyword>
<name>A0ABP7DT41_9ACTN</name>
<evidence type="ECO:0000313" key="3">
    <source>
        <dbReference type="EMBL" id="GAA3708738.1"/>
    </source>
</evidence>
<dbReference type="EMBL" id="BAAAZP010000199">
    <property type="protein sequence ID" value="GAA3708738.1"/>
    <property type="molecule type" value="Genomic_DNA"/>
</dbReference>
<evidence type="ECO:0000256" key="2">
    <source>
        <dbReference type="SAM" id="SignalP"/>
    </source>
</evidence>
<feature type="chain" id="PRO_5046886456" evidence="2">
    <location>
        <begin position="24"/>
        <end position="60"/>
    </location>
</feature>
<evidence type="ECO:0000313" key="4">
    <source>
        <dbReference type="Proteomes" id="UP001500902"/>
    </source>
</evidence>
<sequence>MKKAVLLAAVAVVVGVASGAVQAGAGQPGANQPRVVAQPDLDCLPGADCDPSNMGWQTEP</sequence>
<keyword evidence="4" id="KW-1185">Reference proteome</keyword>
<feature type="region of interest" description="Disordered" evidence="1">
    <location>
        <begin position="22"/>
        <end position="60"/>
    </location>
</feature>
<gene>
    <name evidence="3" type="ORF">GCM10022224_087830</name>
</gene>
<dbReference type="RefSeq" id="WP_344892980.1">
    <property type="nucleotide sequence ID" value="NZ_BAAAZP010000199.1"/>
</dbReference>
<accession>A0ABP7DT41</accession>
<proteinExistence type="predicted"/>